<keyword evidence="5" id="KW-1003">Cell membrane</keyword>
<protein>
    <recommendedName>
        <fullName evidence="13">Sodium/hydrogen exchanger</fullName>
    </recommendedName>
</protein>
<keyword evidence="19" id="KW-1185">Reference proteome</keyword>
<feature type="transmembrane region" description="Helical" evidence="15">
    <location>
        <begin position="453"/>
        <end position="472"/>
    </location>
</feature>
<feature type="transmembrane region" description="Helical" evidence="15">
    <location>
        <begin position="386"/>
        <end position="407"/>
    </location>
</feature>
<reference evidence="18" key="2">
    <citation type="submission" date="2025-09" db="UniProtKB">
        <authorList>
            <consortium name="Ensembl"/>
        </authorList>
    </citation>
    <scope>IDENTIFICATION</scope>
</reference>
<evidence type="ECO:0000313" key="19">
    <source>
        <dbReference type="Proteomes" id="UP000265000"/>
    </source>
</evidence>
<dbReference type="InterPro" id="IPR004709">
    <property type="entry name" value="NaH_exchanger"/>
</dbReference>
<evidence type="ECO:0000256" key="14">
    <source>
        <dbReference type="SAM" id="MobiDB-lite"/>
    </source>
</evidence>
<dbReference type="Gene3D" id="6.10.140.1330">
    <property type="match status" value="1"/>
</dbReference>
<dbReference type="GO" id="GO:0051453">
    <property type="term" value="P:regulation of intracellular pH"/>
    <property type="evidence" value="ECO:0007669"/>
    <property type="project" value="TreeGrafter"/>
</dbReference>
<dbReference type="PANTHER" id="PTHR10110">
    <property type="entry name" value="SODIUM/HYDROGEN EXCHANGER"/>
    <property type="match status" value="1"/>
</dbReference>
<dbReference type="PANTHER" id="PTHR10110:SF62">
    <property type="entry name" value="SODIUM_HYDROGEN EXCHANGER 7"/>
    <property type="match status" value="1"/>
</dbReference>
<evidence type="ECO:0000259" key="17">
    <source>
        <dbReference type="Pfam" id="PF00999"/>
    </source>
</evidence>
<keyword evidence="8 15" id="KW-1133">Transmembrane helix</keyword>
<comment type="subcellular location">
    <subcellularLocation>
        <location evidence="2">Cell membrane</location>
        <topology evidence="2">Multi-pass membrane protein</topology>
    </subcellularLocation>
    <subcellularLocation>
        <location evidence="1">Recycling endosome membrane</location>
        <topology evidence="1">Multi-pass membrane protein</topology>
    </subcellularLocation>
</comment>
<dbReference type="GO" id="GO:0015385">
    <property type="term" value="F:sodium:proton antiporter activity"/>
    <property type="evidence" value="ECO:0007669"/>
    <property type="project" value="InterPro"/>
</dbReference>
<evidence type="ECO:0000256" key="10">
    <source>
        <dbReference type="ARBA" id="ARBA00023065"/>
    </source>
</evidence>
<feature type="transmembrane region" description="Helical" evidence="15">
    <location>
        <begin position="336"/>
        <end position="365"/>
    </location>
</feature>
<accession>A0A3Q2QKT6</accession>
<feature type="transmembrane region" description="Helical" evidence="15">
    <location>
        <begin position="252"/>
        <end position="277"/>
    </location>
</feature>
<evidence type="ECO:0000256" key="8">
    <source>
        <dbReference type="ARBA" id="ARBA00022989"/>
    </source>
</evidence>
<dbReference type="GeneTree" id="ENSGT00940000153460"/>
<evidence type="ECO:0000256" key="9">
    <source>
        <dbReference type="ARBA" id="ARBA00023053"/>
    </source>
</evidence>
<evidence type="ECO:0000256" key="16">
    <source>
        <dbReference type="SAM" id="SignalP"/>
    </source>
</evidence>
<organism evidence="18 19">
    <name type="scientific">Fundulus heteroclitus</name>
    <name type="common">Killifish</name>
    <name type="synonym">Mummichog</name>
    <dbReference type="NCBI Taxonomy" id="8078"/>
    <lineage>
        <taxon>Eukaryota</taxon>
        <taxon>Metazoa</taxon>
        <taxon>Chordata</taxon>
        <taxon>Craniata</taxon>
        <taxon>Vertebrata</taxon>
        <taxon>Euteleostomi</taxon>
        <taxon>Actinopterygii</taxon>
        <taxon>Neopterygii</taxon>
        <taxon>Teleostei</taxon>
        <taxon>Neoteleostei</taxon>
        <taxon>Acanthomorphata</taxon>
        <taxon>Ovalentaria</taxon>
        <taxon>Atherinomorphae</taxon>
        <taxon>Cyprinodontiformes</taxon>
        <taxon>Fundulidae</taxon>
        <taxon>Fundulus</taxon>
    </lineage>
</organism>
<evidence type="ECO:0000313" key="18">
    <source>
        <dbReference type="Ensembl" id="ENSFHEP00000028011.1"/>
    </source>
</evidence>
<dbReference type="GO" id="GO:0098719">
    <property type="term" value="P:sodium ion import across plasma membrane"/>
    <property type="evidence" value="ECO:0007669"/>
    <property type="project" value="TreeGrafter"/>
</dbReference>
<evidence type="ECO:0000256" key="1">
    <source>
        <dbReference type="ARBA" id="ARBA00004195"/>
    </source>
</evidence>
<keyword evidence="9" id="KW-0915">Sodium</keyword>
<feature type="transmembrane region" description="Helical" evidence="15">
    <location>
        <begin position="413"/>
        <end position="432"/>
    </location>
</feature>
<comment type="similarity">
    <text evidence="3 13">Belongs to the monovalent cation:proton antiporter 1 (CPA1) transporter (TC 2.A.36) family.</text>
</comment>
<feature type="transmembrane region" description="Helical" evidence="15">
    <location>
        <begin position="183"/>
        <end position="206"/>
    </location>
</feature>
<evidence type="ECO:0000256" key="6">
    <source>
        <dbReference type="ARBA" id="ARBA00022692"/>
    </source>
</evidence>
<dbReference type="PRINTS" id="PR01088">
    <property type="entry name" value="NAHEXCHNGR6"/>
</dbReference>
<keyword evidence="6 13" id="KW-0812">Transmembrane</keyword>
<keyword evidence="16" id="KW-0732">Signal</keyword>
<reference evidence="18" key="1">
    <citation type="submission" date="2025-08" db="UniProtKB">
        <authorList>
            <consortium name="Ensembl"/>
        </authorList>
    </citation>
    <scope>IDENTIFICATION</scope>
</reference>
<sequence length="683" mass="76195">MAPRMLLWLLLSAVSGLKAEDGGMVEELVTEKEAEESHRQDSVNLLTFISLLTLTILTIWLFKHRRVRFLHETGLAMIYGLLVGVILRYGIPATSYHNKTPTKCSLKEGPSSTLLLNVSGKFFEYTYKGEINIREIHNVEQNDMLRQVTFDPEVFFNILLPPIIFHAGYSLKKRHFFRNLGSIITYAFLGTAISCFVIGNLMYGVVKLMRAVGQLTDKFYYTDCLFFGAIISATDPVTVLAIFNDLHADGDLYALLFGESVMNDAVAIVLSSSIMAYQPAGANTHMFDASAFFKSVGIFLGIFSGSFVMGAATGVFTALISFPFTKLHCFPLLETALFFLMSWSTFLLAEACGFTGVVAVLFCGITQAHYTYNNLSEESTKRTKQLFEVLHFLAENFIFSYMGLALFTFQKHIFSPIFIIGAFMAIFIARGLNIYPLSFLLNLGRRDKIRGNFQHMMMFAGLRGAMAFALAIRDTATYARQMMFTTTLLIVFFTVWVFGGGTTPMLSWLHIRVGVDPDQDLQPSADSFQVLQGDGTREEGQSKTKQESAWLFRHWYTFDHNYLKPILTHSGPPLTSTLPSYCGPLASCLTSPRAYENQEQLRDPDTDLMHNDADLTFTFGDTAITANGASTSRSDAAGGSGWSANGKRSGSTSEEALERELDSREQELLSRGTRLVFPMEDHV</sequence>
<feature type="domain" description="Cation/H+ exchanger transmembrane" evidence="17">
    <location>
        <begin position="55"/>
        <end position="508"/>
    </location>
</feature>
<feature type="signal peptide" evidence="16">
    <location>
        <begin position="1"/>
        <end position="19"/>
    </location>
</feature>
<evidence type="ECO:0000256" key="11">
    <source>
        <dbReference type="ARBA" id="ARBA00023136"/>
    </source>
</evidence>
<dbReference type="GO" id="GO:0005886">
    <property type="term" value="C:plasma membrane"/>
    <property type="evidence" value="ECO:0007669"/>
    <property type="project" value="UniProtKB-SubCell"/>
</dbReference>
<evidence type="ECO:0000256" key="12">
    <source>
        <dbReference type="ARBA" id="ARBA00023201"/>
    </source>
</evidence>
<evidence type="ECO:0000256" key="5">
    <source>
        <dbReference type="ARBA" id="ARBA00022475"/>
    </source>
</evidence>
<proteinExistence type="inferred from homology"/>
<evidence type="ECO:0000256" key="3">
    <source>
        <dbReference type="ARBA" id="ARBA00007367"/>
    </source>
</evidence>
<name>A0A3Q2QKT6_FUNHE</name>
<keyword evidence="11 15" id="KW-0472">Membrane</keyword>
<dbReference type="GO" id="GO:0055038">
    <property type="term" value="C:recycling endosome membrane"/>
    <property type="evidence" value="ECO:0007669"/>
    <property type="project" value="UniProtKB-SubCell"/>
</dbReference>
<keyword evidence="4 13" id="KW-0813">Transport</keyword>
<feature type="transmembrane region" description="Helical" evidence="15">
    <location>
        <begin position="478"/>
        <end position="499"/>
    </location>
</feature>
<evidence type="ECO:0000256" key="13">
    <source>
        <dbReference type="RuleBase" id="RU003722"/>
    </source>
</evidence>
<dbReference type="PRINTS" id="PR01084">
    <property type="entry name" value="NAHEXCHNGR"/>
</dbReference>
<evidence type="ECO:0000256" key="15">
    <source>
        <dbReference type="SAM" id="Phobius"/>
    </source>
</evidence>
<dbReference type="AlphaFoldDB" id="A0A3Q2QKT6"/>
<dbReference type="InterPro" id="IPR006153">
    <property type="entry name" value="Cation/H_exchanger_TM"/>
</dbReference>
<dbReference type="Pfam" id="PF00999">
    <property type="entry name" value="Na_H_Exchanger"/>
    <property type="match status" value="1"/>
</dbReference>
<evidence type="ECO:0000256" key="4">
    <source>
        <dbReference type="ARBA" id="ARBA00022448"/>
    </source>
</evidence>
<feature type="transmembrane region" description="Helical" evidence="15">
    <location>
        <begin position="43"/>
        <end position="62"/>
    </location>
</feature>
<evidence type="ECO:0000256" key="7">
    <source>
        <dbReference type="ARBA" id="ARBA00022753"/>
    </source>
</evidence>
<feature type="transmembrane region" description="Helical" evidence="15">
    <location>
        <begin position="74"/>
        <end position="91"/>
    </location>
</feature>
<dbReference type="InterPro" id="IPR018422">
    <property type="entry name" value="Cation/H_exchanger_CPA1"/>
</dbReference>
<feature type="compositionally biased region" description="Polar residues" evidence="14">
    <location>
        <begin position="642"/>
        <end position="654"/>
    </location>
</feature>
<evidence type="ECO:0000256" key="2">
    <source>
        <dbReference type="ARBA" id="ARBA00004651"/>
    </source>
</evidence>
<keyword evidence="10 13" id="KW-0406">Ion transport</keyword>
<dbReference type="Ensembl" id="ENSFHET00000017255.1">
    <property type="protein sequence ID" value="ENSFHEP00000028011.1"/>
    <property type="gene ID" value="ENSFHEG00000011876.1"/>
</dbReference>
<dbReference type="GO" id="GO:0015386">
    <property type="term" value="F:potassium:proton antiporter activity"/>
    <property type="evidence" value="ECO:0007669"/>
    <property type="project" value="TreeGrafter"/>
</dbReference>
<dbReference type="InterPro" id="IPR002090">
    <property type="entry name" value="NHE-6/7/9"/>
</dbReference>
<feature type="chain" id="PRO_5018647538" description="Sodium/hydrogen exchanger" evidence="16">
    <location>
        <begin position="20"/>
        <end position="683"/>
    </location>
</feature>
<feature type="region of interest" description="Disordered" evidence="14">
    <location>
        <begin position="629"/>
        <end position="662"/>
    </location>
</feature>
<dbReference type="NCBIfam" id="TIGR00840">
    <property type="entry name" value="b_cpa1"/>
    <property type="match status" value="1"/>
</dbReference>
<feature type="transmembrane region" description="Helical" evidence="15">
    <location>
        <begin position="298"/>
        <end position="324"/>
    </location>
</feature>
<dbReference type="Proteomes" id="UP000265000">
    <property type="component" value="Unplaced"/>
</dbReference>
<dbReference type="STRING" id="8078.ENSFHEP00000028011"/>
<keyword evidence="13" id="KW-0050">Antiport</keyword>
<keyword evidence="12 13" id="KW-0739">Sodium transport</keyword>
<keyword evidence="7" id="KW-0967">Endosome</keyword>